<dbReference type="AlphaFoldDB" id="A0A899NFN8"/>
<sequence>MSTFGAHGVAYLPPIVVHRVPISTKKSPPKPPGIQRDIALCMFWLVLSVPAAYMLYIG</sequence>
<dbReference type="EMBL" id="MT813046">
    <property type="protein sequence ID" value="QSM62418.1"/>
    <property type="molecule type" value="Genomic_DNA"/>
</dbReference>
<protein>
    <submittedName>
        <fullName evidence="2">Uncharacterized protein</fullName>
    </submittedName>
</protein>
<keyword evidence="1" id="KW-0472">Membrane</keyword>
<name>A0A899NFN8_PROST</name>
<feature type="transmembrane region" description="Helical" evidence="1">
    <location>
        <begin position="38"/>
        <end position="57"/>
    </location>
</feature>
<keyword evidence="1" id="KW-0812">Transmembrane</keyword>
<keyword evidence="2" id="KW-0614">Plasmid</keyword>
<geneLocation type="plasmid" evidence="2">
    <name>pM2-1</name>
</geneLocation>
<keyword evidence="1" id="KW-1133">Transmembrane helix</keyword>
<proteinExistence type="predicted"/>
<evidence type="ECO:0000256" key="1">
    <source>
        <dbReference type="SAM" id="Phobius"/>
    </source>
</evidence>
<reference evidence="2" key="1">
    <citation type="submission" date="2020-07" db="EMBL/GenBank/DDBJ databases">
        <title>Persistence and transmission of plasmid-borne blaNDM genes carried by diverse species of Enterobacterium in a Chinese goose farm.</title>
        <authorList>
            <person name="Fang L.-X."/>
            <person name="Cen D.-J."/>
        </authorList>
    </citation>
    <scope>NUCLEOTIDE SEQUENCE</scope>
    <source>
        <strain evidence="2">M2</strain>
        <plasmid evidence="2">pM2-1</plasmid>
    </source>
</reference>
<evidence type="ECO:0000313" key="2">
    <source>
        <dbReference type="EMBL" id="QSM62418.1"/>
    </source>
</evidence>
<dbReference type="RefSeq" id="WP_200129300.1">
    <property type="nucleotide sequence ID" value="NZ_CP095444.1"/>
</dbReference>
<organism evidence="2">
    <name type="scientific">Providencia stuartii</name>
    <dbReference type="NCBI Taxonomy" id="588"/>
    <lineage>
        <taxon>Bacteria</taxon>
        <taxon>Pseudomonadati</taxon>
        <taxon>Pseudomonadota</taxon>
        <taxon>Gammaproteobacteria</taxon>
        <taxon>Enterobacterales</taxon>
        <taxon>Morganellaceae</taxon>
        <taxon>Providencia</taxon>
    </lineage>
</organism>
<accession>A0A899NFN8</accession>
<gene>
    <name evidence="2" type="ORF">EKPLLCFL_00183</name>
</gene>